<feature type="domain" description="RNA helicase aquarius N-terminal" evidence="5">
    <location>
        <begin position="20"/>
        <end position="312"/>
    </location>
</feature>
<evidence type="ECO:0000259" key="3">
    <source>
        <dbReference type="Pfam" id="PF13086"/>
    </source>
</evidence>
<evidence type="ECO:0000313" key="7">
    <source>
        <dbReference type="EMBL" id="KAJ2804181.1"/>
    </source>
</evidence>
<feature type="domain" description="RNA helicase aquarius beta-barrel" evidence="6">
    <location>
        <begin position="432"/>
        <end position="586"/>
    </location>
</feature>
<dbReference type="InterPro" id="IPR047187">
    <property type="entry name" value="SF1_C_Upf1"/>
</dbReference>
<evidence type="ECO:0000259" key="5">
    <source>
        <dbReference type="Pfam" id="PF16399"/>
    </source>
</evidence>
<accession>A0A9W8I147</accession>
<dbReference type="FunFam" id="3.40.50.300:FF:002863">
    <property type="entry name" value="Pre-mRNA-splicing factor cwf11"/>
    <property type="match status" value="1"/>
</dbReference>
<evidence type="ECO:0000313" key="8">
    <source>
        <dbReference type="Proteomes" id="UP001140094"/>
    </source>
</evidence>
<comment type="subcellular location">
    <subcellularLocation>
        <location evidence="1">Nucleus</location>
    </subcellularLocation>
</comment>
<dbReference type="InterPro" id="IPR026300">
    <property type="entry name" value="CWF11_fam"/>
</dbReference>
<dbReference type="OrthoDB" id="1879at2759"/>
<keyword evidence="8" id="KW-1185">Reference proteome</keyword>
<comment type="similarity">
    <text evidence="1">Belongs to the CWF11 family.</text>
</comment>
<dbReference type="EMBL" id="JANBUO010000429">
    <property type="protein sequence ID" value="KAJ2804181.1"/>
    <property type="molecule type" value="Genomic_DNA"/>
</dbReference>
<sequence>MEVDTPEETVQTIGGLDLMSARSAIAQFLIVCFRSIETGFVRDALMPMVSISIWHHIEGTALMEEEFKRVPQLRKFWKHVNKKYRRHEKDDVSNTESISDLESQRDFVPDLIRDFLRCLFPRDAAAEIGKLAYCVKFLELLADVLSQLATRRFVGLVVEDFHVVELCEKSPWNSTELLPPSQKWLLRRFRELLDRLRALVHFQVDGVTGQALSDDAAKSAHYQKLVALQLAAFMEFPQQLESMAMSGVDRLGEPPVLAELLESLDRQSLCTLAARVGIRCHPAAADLLSANIVEDNSERWYTREFLVSLFAERFRTRPTVADQVRAISPYPSETLLFGDVIEESDGFERQPYAVTVSSPSAKQTACLCYPGLSVPKLNLQFLSLHDYLLRCFELFRLESAYGIREDIIDAVRRLQPQVTYDSSNMDGSGVDATNTHFAGWTRMALPMRSFDVTDVRRPRIGEKAPSLVRADISVDLSNYVESIVNEWDTEVRPHDVLIMCTVQARGDPGDADNYVVRSVRGCEVECRLDAKGQPIDERGDEDSKQTSSAGTGRMRYFRVLLDKHQYYSDMQQDSDVYASLNVVLRRRPQENNFKGALESIRELMLQPAPLPDWFSSTFLGYGDPAAASALSRQKQSANSGAYQIEFCDTFVSEEHLRASFPSYDIELVGGVFAKPCVIEFPGDAKSSEERPVLRVMHKPEVDMGPIELRGRRENTVRFTPAQSEAIHSAGCEGLTLVVGPPGSGKTDVAVQIISNLYHAYPRQTILLVTHSNQALNQLFAKIIGLDIEPRHLLRLGHGEGELDADESYSKAGRVDSYLERRSTLLSEVERLADSLGLGTTAGDFAYTCENARFFFISHVRVRWEQYRRKVLDAQPPDATQIMAAFPFARFIEQQLGHPLFGSSSADGDKPAASELTDTVHGCFRYIETIFDELADIQPFELLRGHSERSNYLLTNQARIVAMTCTHAALKRGELQRLGFRYDTVVMEEAAQVLDIESLIPLTLQRRPKQTTDNSMDIVGSSRRRLKRLVMIGDHNQLPPVIKNTGLRSYANMEQSLFTRLLRLNVPYIELNMQARARPQLASLYRFRYRDLGDLLPNVSERAFSRPNPGFLHELQFVDVGDFGKRGGESEPSSHFFQNVGEAEYVVAVYQYMRLLGYPADRIAILTTYNGQRALLRDVLERRCGWLPYFGQPAAVSTVDQFQGQQADYVLLSLVRTKNIGHIRDLRRLTVALSRARLGLYVFARRSLFESCFELKHTMQKLLANGDCLELCNQERFDIDQVWAEDGALLQDAKEQRETKRIEGVEAMGQLVHKMIEEHMANDNQPAAEDDGDADMADSCDSIPENAAGPE</sequence>
<dbReference type="InterPro" id="IPR041679">
    <property type="entry name" value="DNA2/NAM7-like_C"/>
</dbReference>
<name>A0A9W8I147_9FUNG</name>
<dbReference type="InterPro" id="IPR045055">
    <property type="entry name" value="DNA2/NAM7-like"/>
</dbReference>
<proteinExistence type="inferred from homology"/>
<dbReference type="InterPro" id="IPR032174">
    <property type="entry name" value="Aquarius_N"/>
</dbReference>
<keyword evidence="1" id="KW-0507">mRNA processing</keyword>
<dbReference type="Gene3D" id="3.40.50.300">
    <property type="entry name" value="P-loop containing nucleotide triphosphate hydrolases"/>
    <property type="match status" value="2"/>
</dbReference>
<evidence type="ECO:0000256" key="1">
    <source>
        <dbReference type="PIRNR" id="PIRNR038901"/>
    </source>
</evidence>
<feature type="compositionally biased region" description="Acidic residues" evidence="2">
    <location>
        <begin position="1327"/>
        <end position="1337"/>
    </location>
</feature>
<reference evidence="7" key="1">
    <citation type="submission" date="2022-07" db="EMBL/GenBank/DDBJ databases">
        <title>Phylogenomic reconstructions and comparative analyses of Kickxellomycotina fungi.</title>
        <authorList>
            <person name="Reynolds N.K."/>
            <person name="Stajich J.E."/>
            <person name="Barry K."/>
            <person name="Grigoriev I.V."/>
            <person name="Crous P."/>
            <person name="Smith M.E."/>
        </authorList>
    </citation>
    <scope>NUCLEOTIDE SEQUENCE</scope>
    <source>
        <strain evidence="7">NRRL 1565</strain>
    </source>
</reference>
<keyword evidence="1" id="KW-0508">mRNA splicing</keyword>
<evidence type="ECO:0000259" key="6">
    <source>
        <dbReference type="Pfam" id="PF21143"/>
    </source>
</evidence>
<dbReference type="PANTHER" id="PTHR10887:SF5">
    <property type="entry name" value="RNA HELICASE AQUARIUS"/>
    <property type="match status" value="1"/>
</dbReference>
<organism evidence="7 8">
    <name type="scientific">Coemansia guatemalensis</name>
    <dbReference type="NCBI Taxonomy" id="2761395"/>
    <lineage>
        <taxon>Eukaryota</taxon>
        <taxon>Fungi</taxon>
        <taxon>Fungi incertae sedis</taxon>
        <taxon>Zoopagomycota</taxon>
        <taxon>Kickxellomycotina</taxon>
        <taxon>Kickxellomycetes</taxon>
        <taxon>Kickxellales</taxon>
        <taxon>Kickxellaceae</taxon>
        <taxon>Coemansia</taxon>
    </lineage>
</organism>
<feature type="domain" description="DNA2/NAM7 helicase helicase" evidence="3">
    <location>
        <begin position="721"/>
        <end position="1043"/>
    </location>
</feature>
<keyword evidence="1" id="KW-0539">Nucleus</keyword>
<dbReference type="Pfam" id="PF16399">
    <property type="entry name" value="Aquarius_N_1st"/>
    <property type="match status" value="1"/>
</dbReference>
<dbReference type="InterPro" id="IPR027417">
    <property type="entry name" value="P-loop_NTPase"/>
</dbReference>
<dbReference type="PANTHER" id="PTHR10887">
    <property type="entry name" value="DNA2/NAM7 HELICASE FAMILY"/>
    <property type="match status" value="1"/>
</dbReference>
<dbReference type="Pfam" id="PF13087">
    <property type="entry name" value="AAA_12"/>
    <property type="match status" value="1"/>
</dbReference>
<protein>
    <recommendedName>
        <fullName evidence="1">Pre-mRNA-splicing factor</fullName>
    </recommendedName>
</protein>
<dbReference type="GO" id="GO:0004386">
    <property type="term" value="F:helicase activity"/>
    <property type="evidence" value="ECO:0007669"/>
    <property type="project" value="InterPro"/>
</dbReference>
<dbReference type="Proteomes" id="UP001140094">
    <property type="component" value="Unassembled WGS sequence"/>
</dbReference>
<comment type="caution">
    <text evidence="7">The sequence shown here is derived from an EMBL/GenBank/DDBJ whole genome shotgun (WGS) entry which is preliminary data.</text>
</comment>
<dbReference type="GO" id="GO:0045292">
    <property type="term" value="P:mRNA cis splicing, via spliceosome"/>
    <property type="evidence" value="ECO:0007669"/>
    <property type="project" value="UniProtKB-UniRule"/>
</dbReference>
<dbReference type="SUPFAM" id="SSF52540">
    <property type="entry name" value="P-loop containing nucleoside triphosphate hydrolases"/>
    <property type="match status" value="1"/>
</dbReference>
<dbReference type="CDD" id="cd18808">
    <property type="entry name" value="SF1_C_Upf1"/>
    <property type="match status" value="1"/>
</dbReference>
<dbReference type="GO" id="GO:0003729">
    <property type="term" value="F:mRNA binding"/>
    <property type="evidence" value="ECO:0007669"/>
    <property type="project" value="TreeGrafter"/>
</dbReference>
<evidence type="ECO:0000256" key="2">
    <source>
        <dbReference type="SAM" id="MobiDB-lite"/>
    </source>
</evidence>
<feature type="domain" description="DNA2/NAM7 helicase-like C-terminal" evidence="4">
    <location>
        <begin position="1052"/>
        <end position="1244"/>
    </location>
</feature>
<dbReference type="GO" id="GO:0005684">
    <property type="term" value="C:U2-type spliceosomal complex"/>
    <property type="evidence" value="ECO:0007669"/>
    <property type="project" value="UniProtKB-UniRule"/>
</dbReference>
<gene>
    <name evidence="7" type="ORF">H4R20_002608</name>
</gene>
<dbReference type="PIRSF" id="PIRSF038901">
    <property type="entry name" value="AQR_cwf11"/>
    <property type="match status" value="1"/>
</dbReference>
<dbReference type="Pfam" id="PF21143">
    <property type="entry name" value="Aquarius_N_2nd"/>
    <property type="match status" value="1"/>
</dbReference>
<comment type="subunit">
    <text evidence="1">Belongs to the 40S cdc5-associated complex (or cwf complex), a spliceosome sub-complex reminiscent of a late-stage spliceosome.</text>
</comment>
<feature type="region of interest" description="Disordered" evidence="2">
    <location>
        <begin position="1318"/>
        <end position="1350"/>
    </location>
</feature>
<dbReference type="CDD" id="cd17935">
    <property type="entry name" value="EEXXQc_AQR"/>
    <property type="match status" value="1"/>
</dbReference>
<dbReference type="Pfam" id="PF13086">
    <property type="entry name" value="AAA_11"/>
    <property type="match status" value="1"/>
</dbReference>
<dbReference type="InterPro" id="IPR048966">
    <property type="entry name" value="Aquarius_b-barrel"/>
</dbReference>
<comment type="function">
    <text evidence="1">Involved in mRNA splicing where it associates with cdc5 and the other cwf proteins as part of the spliceosome.</text>
</comment>
<dbReference type="InterPro" id="IPR041677">
    <property type="entry name" value="DNA2/NAM7_AAA_11"/>
</dbReference>
<dbReference type="GO" id="GO:0071013">
    <property type="term" value="C:catalytic step 2 spliceosome"/>
    <property type="evidence" value="ECO:0007669"/>
    <property type="project" value="TreeGrafter"/>
</dbReference>
<evidence type="ECO:0000259" key="4">
    <source>
        <dbReference type="Pfam" id="PF13087"/>
    </source>
</evidence>